<dbReference type="InterPro" id="IPR029044">
    <property type="entry name" value="Nucleotide-diphossugar_trans"/>
</dbReference>
<evidence type="ECO:0000259" key="2">
    <source>
        <dbReference type="Pfam" id="PF00535"/>
    </source>
</evidence>
<feature type="transmembrane region" description="Helical" evidence="1">
    <location>
        <begin position="5"/>
        <end position="30"/>
    </location>
</feature>
<organism evidence="3">
    <name type="scientific">uncultured marine thaumarchaeote KM3_82_A11</name>
    <dbReference type="NCBI Taxonomy" id="1456301"/>
    <lineage>
        <taxon>Archaea</taxon>
        <taxon>Nitrososphaerota</taxon>
        <taxon>environmental samples</taxon>
    </lineage>
</organism>
<dbReference type="SUPFAM" id="SSF53448">
    <property type="entry name" value="Nucleotide-diphospho-sugar transferases"/>
    <property type="match status" value="1"/>
</dbReference>
<sequence length="340" mass="39005">MKKFFFLLVITFGILFVANITWIVLNLYSWVTVGIDIVLSDSDERLFENIYYSLYFKWIIFADILWIISLIIFMLQRKHFKTDPTQHFLKYNPINSPRICVIIAAYNEQDSIEQTVKDFIKQGHVESVIVVDNKSTDDTALLAEKCGAKVIRQDKNRGFAHSYAIGLKESLKTDANIIATAEADGTNNAYDLDKMIPYLSNCDMVVGTRQVQIFTQKGNQNSVMHVWGNYLLGKLIQFKYFSLHHFGIINLTDVGCLFRIIKKESLEKLAGQFIDQKTGDAIGGSSFPLYLIMKSIEKDLRIVEVPVTFNKRIGQSKTRSNEKISGIKYGLIFLKFILRY</sequence>
<name>A0A075HNY6_9ARCH</name>
<dbReference type="GO" id="GO:0016740">
    <property type="term" value="F:transferase activity"/>
    <property type="evidence" value="ECO:0007669"/>
    <property type="project" value="UniProtKB-KW"/>
</dbReference>
<keyword evidence="3" id="KW-0808">Transferase</keyword>
<dbReference type="EMBL" id="KF901102">
    <property type="protein sequence ID" value="AIF18136.1"/>
    <property type="molecule type" value="Genomic_DNA"/>
</dbReference>
<dbReference type="InterPro" id="IPR001173">
    <property type="entry name" value="Glyco_trans_2-like"/>
</dbReference>
<dbReference type="Gene3D" id="3.90.550.10">
    <property type="entry name" value="Spore Coat Polysaccharide Biosynthesis Protein SpsA, Chain A"/>
    <property type="match status" value="1"/>
</dbReference>
<proteinExistence type="predicted"/>
<keyword evidence="1" id="KW-1133">Transmembrane helix</keyword>
<keyword evidence="1" id="KW-0812">Transmembrane</keyword>
<dbReference type="CDD" id="cd04179">
    <property type="entry name" value="DPM_DPG-synthase_like"/>
    <property type="match status" value="1"/>
</dbReference>
<evidence type="ECO:0000313" key="3">
    <source>
        <dbReference type="EMBL" id="AIF18136.1"/>
    </source>
</evidence>
<dbReference type="PANTHER" id="PTHR48090">
    <property type="entry name" value="UNDECAPRENYL-PHOSPHATE 4-DEOXY-4-FORMAMIDO-L-ARABINOSE TRANSFERASE-RELATED"/>
    <property type="match status" value="1"/>
</dbReference>
<accession>A0A075HNY6</accession>
<keyword evidence="1" id="KW-0472">Membrane</keyword>
<feature type="domain" description="Glycosyltransferase 2-like" evidence="2">
    <location>
        <begin position="100"/>
        <end position="268"/>
    </location>
</feature>
<reference evidence="3" key="1">
    <citation type="journal article" date="2014" name="Genome Biol. Evol.">
        <title>Pangenome evidence for extensive interdomain horizontal transfer affecting lineage core and shell genes in uncultured planktonic thaumarchaeota and euryarchaeota.</title>
        <authorList>
            <person name="Deschamps P."/>
            <person name="Zivanovic Y."/>
            <person name="Moreira D."/>
            <person name="Rodriguez-Valera F."/>
            <person name="Lopez-Garcia P."/>
        </authorList>
    </citation>
    <scope>NUCLEOTIDE SEQUENCE</scope>
</reference>
<dbReference type="AlphaFoldDB" id="A0A075HNY6"/>
<feature type="transmembrane region" description="Helical" evidence="1">
    <location>
        <begin position="50"/>
        <end position="75"/>
    </location>
</feature>
<dbReference type="PANTHER" id="PTHR48090:SF7">
    <property type="entry name" value="RFBJ PROTEIN"/>
    <property type="match status" value="1"/>
</dbReference>
<dbReference type="InterPro" id="IPR050256">
    <property type="entry name" value="Glycosyltransferase_2"/>
</dbReference>
<protein>
    <submittedName>
        <fullName evidence="3">Glycosyl transferase</fullName>
    </submittedName>
</protein>
<dbReference type="Pfam" id="PF00535">
    <property type="entry name" value="Glycos_transf_2"/>
    <property type="match status" value="1"/>
</dbReference>
<evidence type="ECO:0000256" key="1">
    <source>
        <dbReference type="SAM" id="Phobius"/>
    </source>
</evidence>